<comment type="caution">
    <text evidence="2">Lacks conserved residue(s) required for the propagation of feature annotation.</text>
</comment>
<dbReference type="PANTHER" id="PTHR22722">
    <property type="entry name" value="LOW-DENSITY LIPOPROTEIN RECEPTOR-RELATED PROTEIN 2-RELATED"/>
    <property type="match status" value="1"/>
</dbReference>
<dbReference type="Pfam" id="PF00057">
    <property type="entry name" value="Ldl_recept_a"/>
    <property type="match status" value="2"/>
</dbReference>
<dbReference type="InterPro" id="IPR002172">
    <property type="entry name" value="LDrepeatLR_classA_rpt"/>
</dbReference>
<keyword evidence="1 2" id="KW-1015">Disulfide bond</keyword>
<dbReference type="Proteomes" id="UP000267027">
    <property type="component" value="Unassembled WGS sequence"/>
</dbReference>
<dbReference type="OrthoDB" id="6514358at2759"/>
<evidence type="ECO:0000256" key="1">
    <source>
        <dbReference type="ARBA" id="ARBA00023157"/>
    </source>
</evidence>
<dbReference type="STRING" id="334426.A0A0R3PQY2"/>
<dbReference type="InterPro" id="IPR036055">
    <property type="entry name" value="LDL_receptor-like_sf"/>
</dbReference>
<dbReference type="CDD" id="cd00112">
    <property type="entry name" value="LDLa"/>
    <property type="match status" value="2"/>
</dbReference>
<dbReference type="PRINTS" id="PR00261">
    <property type="entry name" value="LDLRECEPTOR"/>
</dbReference>
<reference evidence="3 4" key="2">
    <citation type="submission" date="2018-11" db="EMBL/GenBank/DDBJ databases">
        <authorList>
            <consortium name="Pathogen Informatics"/>
        </authorList>
    </citation>
    <scope>NUCLEOTIDE SEQUENCE [LARGE SCALE GENOMIC DNA]</scope>
    <source>
        <strain evidence="3 4">Costa Rica</strain>
    </source>
</reference>
<dbReference type="SMART" id="SM00192">
    <property type="entry name" value="LDLa"/>
    <property type="match status" value="2"/>
</dbReference>
<dbReference type="SUPFAM" id="SSF57424">
    <property type="entry name" value="LDL receptor-like module"/>
    <property type="match status" value="2"/>
</dbReference>
<keyword evidence="4" id="KW-1185">Reference proteome</keyword>
<dbReference type="PROSITE" id="PS50068">
    <property type="entry name" value="LDLRA_2"/>
    <property type="match status" value="2"/>
</dbReference>
<dbReference type="Gene3D" id="4.10.400.10">
    <property type="entry name" value="Low-density Lipoprotein Receptor"/>
    <property type="match status" value="2"/>
</dbReference>
<dbReference type="AlphaFoldDB" id="A0A0R3PQY2"/>
<protein>
    <submittedName>
        <fullName evidence="5">Low-density lipoprotein receptor domain class A</fullName>
    </submittedName>
</protein>
<reference evidence="5" key="1">
    <citation type="submission" date="2017-02" db="UniProtKB">
        <authorList>
            <consortium name="WormBaseParasite"/>
        </authorList>
    </citation>
    <scope>IDENTIFICATION</scope>
</reference>
<dbReference type="InterPro" id="IPR051221">
    <property type="entry name" value="LDLR-related"/>
</dbReference>
<name>A0A0R3PQY2_ANGCS</name>
<organism evidence="5">
    <name type="scientific">Angiostrongylus costaricensis</name>
    <name type="common">Nematode worm</name>
    <dbReference type="NCBI Taxonomy" id="334426"/>
    <lineage>
        <taxon>Eukaryota</taxon>
        <taxon>Metazoa</taxon>
        <taxon>Ecdysozoa</taxon>
        <taxon>Nematoda</taxon>
        <taxon>Chromadorea</taxon>
        <taxon>Rhabditida</taxon>
        <taxon>Rhabditina</taxon>
        <taxon>Rhabditomorpha</taxon>
        <taxon>Strongyloidea</taxon>
        <taxon>Metastrongylidae</taxon>
        <taxon>Angiostrongylus</taxon>
    </lineage>
</organism>
<dbReference type="GO" id="GO:0043235">
    <property type="term" value="C:receptor complex"/>
    <property type="evidence" value="ECO:0007669"/>
    <property type="project" value="TreeGrafter"/>
</dbReference>
<dbReference type="GO" id="GO:0005886">
    <property type="term" value="C:plasma membrane"/>
    <property type="evidence" value="ECO:0007669"/>
    <property type="project" value="TreeGrafter"/>
</dbReference>
<proteinExistence type="predicted"/>
<evidence type="ECO:0000256" key="2">
    <source>
        <dbReference type="PROSITE-ProRule" id="PRU00124"/>
    </source>
</evidence>
<gene>
    <name evidence="3" type="ORF">ACOC_LOCUS7835</name>
</gene>
<dbReference type="EMBL" id="UYYA01004082">
    <property type="protein sequence ID" value="VDM59420.1"/>
    <property type="molecule type" value="Genomic_DNA"/>
</dbReference>
<sequence>MLPSLRVVLLGHGYRTKLCDINASDLPCERRLLINRTNNPCLGYRWKSLCEVEGTVKCATTPNCILPHWILDGKDDCEDGSDEGVDHEIVDHETTTVAKPPEIPTICDFYEFRCLSGECVEGRLVLDGQPHCFDKSDEEYCQLYGNYCTAASPCSFHIDIMAFGCGCPKPLIRDERGICKIS</sequence>
<dbReference type="WBParaSite" id="ACOC_0000783401-mRNA-1">
    <property type="protein sequence ID" value="ACOC_0000783401-mRNA-1"/>
    <property type="gene ID" value="ACOC_0000783401"/>
</dbReference>
<evidence type="ECO:0000313" key="5">
    <source>
        <dbReference type="WBParaSite" id="ACOC_0000783401-mRNA-1"/>
    </source>
</evidence>
<evidence type="ECO:0000313" key="3">
    <source>
        <dbReference type="EMBL" id="VDM59420.1"/>
    </source>
</evidence>
<evidence type="ECO:0000313" key="4">
    <source>
        <dbReference type="Proteomes" id="UP000267027"/>
    </source>
</evidence>
<accession>A0A0R3PQY2</accession>
<feature type="disulfide bond" evidence="2">
    <location>
        <begin position="107"/>
        <end position="119"/>
    </location>
</feature>
<feature type="disulfide bond" evidence="2">
    <location>
        <begin position="114"/>
        <end position="132"/>
    </location>
</feature>